<evidence type="ECO:0000313" key="11">
    <source>
        <dbReference type="EMBL" id="OVA08793.1"/>
    </source>
</evidence>
<evidence type="ECO:0000256" key="5">
    <source>
        <dbReference type="ARBA" id="ARBA00023024"/>
    </source>
</evidence>
<evidence type="ECO:0000256" key="6">
    <source>
        <dbReference type="ARBA" id="ARBA00023277"/>
    </source>
</evidence>
<keyword evidence="4 11" id="KW-0378">Hydrolase</keyword>
<evidence type="ECO:0000256" key="4">
    <source>
        <dbReference type="ARBA" id="ARBA00022801"/>
    </source>
</evidence>
<reference evidence="11 12" key="1">
    <citation type="journal article" date="2017" name="Mol. Plant">
        <title>The Genome of Medicinal Plant Macleaya cordata Provides New Insights into Benzylisoquinoline Alkaloids Metabolism.</title>
        <authorList>
            <person name="Liu X."/>
            <person name="Liu Y."/>
            <person name="Huang P."/>
            <person name="Ma Y."/>
            <person name="Qing Z."/>
            <person name="Tang Q."/>
            <person name="Cao H."/>
            <person name="Cheng P."/>
            <person name="Zheng Y."/>
            <person name="Yuan Z."/>
            <person name="Zhou Y."/>
            <person name="Liu J."/>
            <person name="Tang Z."/>
            <person name="Zhuo Y."/>
            <person name="Zhang Y."/>
            <person name="Yu L."/>
            <person name="Huang J."/>
            <person name="Yang P."/>
            <person name="Peng Q."/>
            <person name="Zhang J."/>
            <person name="Jiang W."/>
            <person name="Zhang Z."/>
            <person name="Lin K."/>
            <person name="Ro D.K."/>
            <person name="Chen X."/>
            <person name="Xiong X."/>
            <person name="Shang Y."/>
            <person name="Huang S."/>
            <person name="Zeng J."/>
        </authorList>
    </citation>
    <scope>NUCLEOTIDE SEQUENCE [LARGE SCALE GENOMIC DNA]</scope>
    <source>
        <strain evidence="12">cv. BLH2017</strain>
        <tissue evidence="11">Root</tissue>
    </source>
</reference>
<organism evidence="11 12">
    <name type="scientific">Macleaya cordata</name>
    <name type="common">Five-seeded plume-poppy</name>
    <name type="synonym">Bocconia cordata</name>
    <dbReference type="NCBI Taxonomy" id="56857"/>
    <lineage>
        <taxon>Eukaryota</taxon>
        <taxon>Viridiplantae</taxon>
        <taxon>Streptophyta</taxon>
        <taxon>Embryophyta</taxon>
        <taxon>Tracheophyta</taxon>
        <taxon>Spermatophyta</taxon>
        <taxon>Magnoliopsida</taxon>
        <taxon>Ranunculales</taxon>
        <taxon>Papaveraceae</taxon>
        <taxon>Papaveroideae</taxon>
        <taxon>Macleaya</taxon>
    </lineage>
</organism>
<proteinExistence type="predicted"/>
<comment type="caution">
    <text evidence="11">The sequence shown here is derived from an EMBL/GenBank/DDBJ whole genome shotgun (WGS) entry which is preliminary data.</text>
</comment>
<feature type="domain" description="Glycoside hydrolase family 19 catalytic" evidence="10">
    <location>
        <begin position="56"/>
        <end position="78"/>
    </location>
</feature>
<dbReference type="GO" id="GO:0008843">
    <property type="term" value="F:endochitinase activity"/>
    <property type="evidence" value="ECO:0007669"/>
    <property type="project" value="UniProtKB-EC"/>
</dbReference>
<evidence type="ECO:0000256" key="9">
    <source>
        <dbReference type="SAM" id="SignalP"/>
    </source>
</evidence>
<dbReference type="Proteomes" id="UP000195402">
    <property type="component" value="Unassembled WGS sequence"/>
</dbReference>
<accession>A0A200QEB5</accession>
<dbReference type="Gene3D" id="1.10.530.10">
    <property type="match status" value="1"/>
</dbReference>
<dbReference type="GO" id="GO:0008061">
    <property type="term" value="F:chitin binding"/>
    <property type="evidence" value="ECO:0007669"/>
    <property type="project" value="UniProtKB-KW"/>
</dbReference>
<dbReference type="PROSITE" id="PS00773">
    <property type="entry name" value="CHITINASE_19_1"/>
    <property type="match status" value="1"/>
</dbReference>
<sequence>MVLLHVIRLISVDGILVGLLSESVVGQNNPPYGPEVAERVTPAFFYGIRNQAANGCAGKNFYTRHSFLEAIKSFPRFGRRALPRREIAAFFAHVTHETGYSRRQFEPNLKYKQISPNFARVKRCPGVHPVRPS</sequence>
<evidence type="ECO:0000256" key="2">
    <source>
        <dbReference type="ARBA" id="ARBA00012729"/>
    </source>
</evidence>
<dbReference type="GO" id="GO:0000272">
    <property type="term" value="P:polysaccharide catabolic process"/>
    <property type="evidence" value="ECO:0007669"/>
    <property type="project" value="UniProtKB-KW"/>
</dbReference>
<evidence type="ECO:0000256" key="1">
    <source>
        <dbReference type="ARBA" id="ARBA00000822"/>
    </source>
</evidence>
<dbReference type="PANTHER" id="PTHR22595">
    <property type="entry name" value="CHITINASE-RELATED"/>
    <property type="match status" value="1"/>
</dbReference>
<keyword evidence="8" id="KW-0624">Polysaccharide degradation</keyword>
<dbReference type="OrthoDB" id="1193027at2759"/>
<keyword evidence="3" id="KW-0147">Chitin-binding</keyword>
<keyword evidence="7" id="KW-0326">Glycosidase</keyword>
<dbReference type="Pfam" id="PF00182">
    <property type="entry name" value="Glyco_hydro_19"/>
    <property type="match status" value="1"/>
</dbReference>
<comment type="catalytic activity">
    <reaction evidence="1">
        <text>Random endo-hydrolysis of N-acetyl-beta-D-glucosaminide (1-&gt;4)-beta-linkages in chitin and chitodextrins.</text>
        <dbReference type="EC" id="3.2.1.14"/>
    </reaction>
</comment>
<keyword evidence="12" id="KW-1185">Reference proteome</keyword>
<name>A0A200QEB5_MACCD</name>
<dbReference type="GO" id="GO:0006032">
    <property type="term" value="P:chitin catabolic process"/>
    <property type="evidence" value="ECO:0007669"/>
    <property type="project" value="UniProtKB-KW"/>
</dbReference>
<dbReference type="InterPro" id="IPR023346">
    <property type="entry name" value="Lysozyme-like_dom_sf"/>
</dbReference>
<dbReference type="InParanoid" id="A0A200QEB5"/>
<dbReference type="PANTHER" id="PTHR22595:SF197">
    <property type="entry name" value="CHITINASE FAMILY PROTEIN"/>
    <property type="match status" value="1"/>
</dbReference>
<evidence type="ECO:0000256" key="7">
    <source>
        <dbReference type="ARBA" id="ARBA00023295"/>
    </source>
</evidence>
<keyword evidence="9" id="KW-0732">Signal</keyword>
<evidence type="ECO:0000259" key="10">
    <source>
        <dbReference type="PROSITE" id="PS00773"/>
    </source>
</evidence>
<dbReference type="EC" id="3.2.1.14" evidence="2"/>
<gene>
    <name evidence="11" type="ORF">BVC80_8801g19</name>
</gene>
<evidence type="ECO:0000256" key="8">
    <source>
        <dbReference type="ARBA" id="ARBA00023326"/>
    </source>
</evidence>
<dbReference type="EMBL" id="MVGT01002266">
    <property type="protein sequence ID" value="OVA08793.1"/>
    <property type="molecule type" value="Genomic_DNA"/>
</dbReference>
<dbReference type="GO" id="GO:0016998">
    <property type="term" value="P:cell wall macromolecule catabolic process"/>
    <property type="evidence" value="ECO:0007669"/>
    <property type="project" value="InterPro"/>
</dbReference>
<protein>
    <recommendedName>
        <fullName evidence="2">chitinase</fullName>
        <ecNumber evidence="2">3.2.1.14</ecNumber>
    </recommendedName>
</protein>
<keyword evidence="5" id="KW-0146">Chitin degradation</keyword>
<evidence type="ECO:0000256" key="3">
    <source>
        <dbReference type="ARBA" id="ARBA00022669"/>
    </source>
</evidence>
<dbReference type="SUPFAM" id="SSF53955">
    <property type="entry name" value="Lysozyme-like"/>
    <property type="match status" value="1"/>
</dbReference>
<evidence type="ECO:0000313" key="12">
    <source>
        <dbReference type="Proteomes" id="UP000195402"/>
    </source>
</evidence>
<dbReference type="AlphaFoldDB" id="A0A200QEB5"/>
<dbReference type="InterPro" id="IPR000726">
    <property type="entry name" value="Glyco_hydro_19_cat"/>
</dbReference>
<feature type="chain" id="PRO_5013075040" description="chitinase" evidence="9">
    <location>
        <begin position="27"/>
        <end position="133"/>
    </location>
</feature>
<keyword evidence="6" id="KW-0119">Carbohydrate metabolism</keyword>
<feature type="signal peptide" evidence="9">
    <location>
        <begin position="1"/>
        <end position="26"/>
    </location>
</feature>
<dbReference type="STRING" id="56857.A0A200QEB5"/>